<dbReference type="InterPro" id="IPR016032">
    <property type="entry name" value="Sig_transdc_resp-reg_C-effctor"/>
</dbReference>
<evidence type="ECO:0000313" key="3">
    <source>
        <dbReference type="EMBL" id="NMO03472.1"/>
    </source>
</evidence>
<feature type="domain" description="HTH luxR-type" evidence="2">
    <location>
        <begin position="140"/>
        <end position="181"/>
    </location>
</feature>
<dbReference type="InterPro" id="IPR036388">
    <property type="entry name" value="WH-like_DNA-bd_sf"/>
</dbReference>
<name>A0A848KZ33_9ACTN</name>
<dbReference type="SUPFAM" id="SSF46894">
    <property type="entry name" value="C-terminal effector domain of the bipartite response regulators"/>
    <property type="match status" value="1"/>
</dbReference>
<evidence type="ECO:0000256" key="1">
    <source>
        <dbReference type="SAM" id="MobiDB-lite"/>
    </source>
</evidence>
<dbReference type="Gene3D" id="1.10.10.10">
    <property type="entry name" value="Winged helix-like DNA-binding domain superfamily/Winged helix DNA-binding domain"/>
    <property type="match status" value="1"/>
</dbReference>
<gene>
    <name evidence="3" type="ORF">HH308_19850</name>
</gene>
<dbReference type="GO" id="GO:0003677">
    <property type="term" value="F:DNA binding"/>
    <property type="evidence" value="ECO:0007669"/>
    <property type="project" value="InterPro"/>
</dbReference>
<evidence type="ECO:0000313" key="4">
    <source>
        <dbReference type="Proteomes" id="UP000550729"/>
    </source>
</evidence>
<dbReference type="AlphaFoldDB" id="A0A848KZ33"/>
<dbReference type="InterPro" id="IPR000792">
    <property type="entry name" value="Tscrpt_reg_LuxR_C"/>
</dbReference>
<proteinExistence type="predicted"/>
<dbReference type="Proteomes" id="UP000550729">
    <property type="component" value="Unassembled WGS sequence"/>
</dbReference>
<organism evidence="3 4">
    <name type="scientific">Gordonia asplenii</name>
    <dbReference type="NCBI Taxonomy" id="2725283"/>
    <lineage>
        <taxon>Bacteria</taxon>
        <taxon>Bacillati</taxon>
        <taxon>Actinomycetota</taxon>
        <taxon>Actinomycetes</taxon>
        <taxon>Mycobacteriales</taxon>
        <taxon>Gordoniaceae</taxon>
        <taxon>Gordonia</taxon>
    </lineage>
</organism>
<reference evidence="3 4" key="1">
    <citation type="submission" date="2020-04" db="EMBL/GenBank/DDBJ databases">
        <title>Gordonia sp. nov. TBRC 11910.</title>
        <authorList>
            <person name="Suriyachadkun C."/>
        </authorList>
    </citation>
    <scope>NUCLEOTIDE SEQUENCE [LARGE SCALE GENOMIC DNA]</scope>
    <source>
        <strain evidence="3 4">TBRC 11910</strain>
    </source>
</reference>
<dbReference type="Pfam" id="PF00196">
    <property type="entry name" value="GerE"/>
    <property type="match status" value="1"/>
</dbReference>
<dbReference type="GO" id="GO:0006355">
    <property type="term" value="P:regulation of DNA-templated transcription"/>
    <property type="evidence" value="ECO:0007669"/>
    <property type="project" value="InterPro"/>
</dbReference>
<sequence length="225" mass="24265">MYDVSVPCPAITPTTPVVAVIAEHDILDDAVVALVEKLGFVAVVHDVESPDARRPGYAVVVITRSPHRYEPLAASPAYRLATIVGIGVSDGQPASVGAVATAAATTKLSAVLSEACRHHPQMRTPRADPDPSPPEGRVHLTSRELEVLGTYVFGKTIGATARAHTISESTVREHYRRVKQRYEDAGRPVGNKAQLLLALVDDGWLHTKPAHQKHSVEWRDVIEGT</sequence>
<comment type="caution">
    <text evidence="3">The sequence shown here is derived from an EMBL/GenBank/DDBJ whole genome shotgun (WGS) entry which is preliminary data.</text>
</comment>
<dbReference type="EMBL" id="JABBNB010000023">
    <property type="protein sequence ID" value="NMO03472.1"/>
    <property type="molecule type" value="Genomic_DNA"/>
</dbReference>
<dbReference type="RefSeq" id="WP_170195977.1">
    <property type="nucleotide sequence ID" value="NZ_JABBNB010000023.1"/>
</dbReference>
<feature type="region of interest" description="Disordered" evidence="1">
    <location>
        <begin position="117"/>
        <end position="136"/>
    </location>
</feature>
<protein>
    <submittedName>
        <fullName evidence="3">Helix-turn-helix domain-containing protein</fullName>
    </submittedName>
</protein>
<keyword evidence="4" id="KW-1185">Reference proteome</keyword>
<accession>A0A848KZ33</accession>
<evidence type="ECO:0000259" key="2">
    <source>
        <dbReference type="Pfam" id="PF00196"/>
    </source>
</evidence>